<evidence type="ECO:0000313" key="2">
    <source>
        <dbReference type="EMBL" id="QIM53552.1"/>
    </source>
</evidence>
<proteinExistence type="predicted"/>
<dbReference type="InterPro" id="IPR012336">
    <property type="entry name" value="Thioredoxin-like_fold"/>
</dbReference>
<dbReference type="Gene3D" id="3.40.30.10">
    <property type="entry name" value="Glutaredoxin"/>
    <property type="match status" value="1"/>
</dbReference>
<evidence type="ECO:0000313" key="3">
    <source>
        <dbReference type="Proteomes" id="UP000503162"/>
    </source>
</evidence>
<sequence>MAYQALPTPASLRAAAQAVAGRGEPLVVMTTLRGCVYCELVRNSYLHPLMREGKAFAVQLDVQDRATTIQDFDGHTTTPAALAEAWKAGFTPTVMFFGPDGRERAERLVGVSSRDFYGEYLNQRLETARQGLRK</sequence>
<dbReference type="Proteomes" id="UP000503162">
    <property type="component" value="Chromosome"/>
</dbReference>
<dbReference type="InterPro" id="IPR036249">
    <property type="entry name" value="Thioredoxin-like_sf"/>
</dbReference>
<dbReference type="RefSeq" id="WP_166228678.1">
    <property type="nucleotide sequence ID" value="NZ_CP049989.1"/>
</dbReference>
<evidence type="ECO:0000259" key="1">
    <source>
        <dbReference type="Pfam" id="PF13098"/>
    </source>
</evidence>
<accession>A0A6G8IJY6</accession>
<dbReference type="SUPFAM" id="SSF52833">
    <property type="entry name" value="Thioredoxin-like"/>
    <property type="match status" value="1"/>
</dbReference>
<gene>
    <name evidence="2" type="ORF">G9Q37_16040</name>
</gene>
<keyword evidence="3" id="KW-1185">Reference proteome</keyword>
<dbReference type="AlphaFoldDB" id="A0A6G8IJY6"/>
<organism evidence="2 3">
    <name type="scientific">Hydrogenophaga crocea</name>
    <dbReference type="NCBI Taxonomy" id="2716225"/>
    <lineage>
        <taxon>Bacteria</taxon>
        <taxon>Pseudomonadati</taxon>
        <taxon>Pseudomonadota</taxon>
        <taxon>Betaproteobacteria</taxon>
        <taxon>Burkholderiales</taxon>
        <taxon>Comamonadaceae</taxon>
        <taxon>Hydrogenophaga</taxon>
    </lineage>
</organism>
<reference evidence="2 3" key="1">
    <citation type="submission" date="2020-03" db="EMBL/GenBank/DDBJ databases">
        <title>Hydrogenophaga sp. nov. isolated from cyanobacterial mat.</title>
        <authorList>
            <person name="Thorat V."/>
            <person name="Kirdat K."/>
            <person name="Tiwarekar B."/>
            <person name="Costa E.D."/>
            <person name="Yadav A."/>
        </authorList>
    </citation>
    <scope>NUCLEOTIDE SEQUENCE [LARGE SCALE GENOMIC DNA]</scope>
    <source>
        <strain evidence="2 3">BA0156</strain>
    </source>
</reference>
<protein>
    <recommendedName>
        <fullName evidence="1">Thioredoxin-like fold domain-containing protein</fullName>
    </recommendedName>
</protein>
<name>A0A6G8IJY6_9BURK</name>
<feature type="domain" description="Thioredoxin-like fold" evidence="1">
    <location>
        <begin position="20"/>
        <end position="114"/>
    </location>
</feature>
<dbReference type="Pfam" id="PF13098">
    <property type="entry name" value="Thioredoxin_2"/>
    <property type="match status" value="1"/>
</dbReference>
<dbReference type="KEGG" id="hcz:G9Q37_16040"/>
<dbReference type="EMBL" id="CP049989">
    <property type="protein sequence ID" value="QIM53552.1"/>
    <property type="molecule type" value="Genomic_DNA"/>
</dbReference>